<dbReference type="RefSeq" id="WP_249279638.1">
    <property type="nucleotide sequence ID" value="NZ_JACRSS010000001.1"/>
</dbReference>
<keyword evidence="1" id="KW-1133">Transmembrane helix</keyword>
<feature type="transmembrane region" description="Helical" evidence="1">
    <location>
        <begin position="12"/>
        <end position="29"/>
    </location>
</feature>
<sequence>MKRLVIAAPKLLFILYSLLPLCGIVGGFWGYSNFTLQNCRVSAILLAAGTLALSIPVLIRPRYASGSDVNPFFAAVLLPLLFVNWLFYLHADAWLENFIYMMICLLGSVYFLFIYVFKAYLWTVINRIGASIGTGLIILLFVSAFSFAALFSGIAKNTIVYSAISPDGSHVARLISNDQGALGGYTFVDICESGEIDGYFFRLAKKSTHIYQGEWDDYQHMTISWENDGCLLINGRRHCILHKDI</sequence>
<feature type="transmembrane region" description="Helical" evidence="1">
    <location>
        <begin position="129"/>
        <end position="151"/>
    </location>
</feature>
<feature type="transmembrane region" description="Helical" evidence="1">
    <location>
        <begin position="71"/>
        <end position="91"/>
    </location>
</feature>
<organism evidence="2 3">
    <name type="scientific">Guopingia tenuis</name>
    <dbReference type="NCBI Taxonomy" id="2763656"/>
    <lineage>
        <taxon>Bacteria</taxon>
        <taxon>Bacillati</taxon>
        <taxon>Bacillota</taxon>
        <taxon>Clostridia</taxon>
        <taxon>Christensenellales</taxon>
        <taxon>Christensenellaceae</taxon>
        <taxon>Guopingia</taxon>
    </lineage>
</organism>
<dbReference type="Proteomes" id="UP000617951">
    <property type="component" value="Unassembled WGS sequence"/>
</dbReference>
<comment type="caution">
    <text evidence="2">The sequence shown here is derived from an EMBL/GenBank/DDBJ whole genome shotgun (WGS) entry which is preliminary data.</text>
</comment>
<keyword evidence="1" id="KW-0472">Membrane</keyword>
<proteinExistence type="predicted"/>
<reference evidence="2" key="1">
    <citation type="submission" date="2020-08" db="EMBL/GenBank/DDBJ databases">
        <title>Genome public.</title>
        <authorList>
            <person name="Liu C."/>
            <person name="Sun Q."/>
        </authorList>
    </citation>
    <scope>NUCLEOTIDE SEQUENCE</scope>
    <source>
        <strain evidence="2">NSJ-63</strain>
    </source>
</reference>
<gene>
    <name evidence="2" type="ORF">H8693_02380</name>
</gene>
<evidence type="ECO:0000313" key="2">
    <source>
        <dbReference type="EMBL" id="MBC8537779.1"/>
    </source>
</evidence>
<dbReference type="AlphaFoldDB" id="A0A926DIA6"/>
<keyword evidence="1" id="KW-0812">Transmembrane</keyword>
<dbReference type="EMBL" id="JACRSS010000001">
    <property type="protein sequence ID" value="MBC8537779.1"/>
    <property type="molecule type" value="Genomic_DNA"/>
</dbReference>
<evidence type="ECO:0000256" key="1">
    <source>
        <dbReference type="SAM" id="Phobius"/>
    </source>
</evidence>
<keyword evidence="3" id="KW-1185">Reference proteome</keyword>
<accession>A0A926DIA6</accession>
<evidence type="ECO:0000313" key="3">
    <source>
        <dbReference type="Proteomes" id="UP000617951"/>
    </source>
</evidence>
<feature type="transmembrane region" description="Helical" evidence="1">
    <location>
        <begin position="41"/>
        <end position="59"/>
    </location>
</feature>
<feature type="transmembrane region" description="Helical" evidence="1">
    <location>
        <begin position="97"/>
        <end position="117"/>
    </location>
</feature>
<name>A0A926DIA6_9FIRM</name>
<protein>
    <submittedName>
        <fullName evidence="2">Uncharacterized protein</fullName>
    </submittedName>
</protein>